<proteinExistence type="predicted"/>
<keyword evidence="1" id="KW-1133">Transmembrane helix</keyword>
<reference evidence="2 3" key="1">
    <citation type="journal article" date="2016" name="Nat. Commun.">
        <title>Thousands of microbial genomes shed light on interconnected biogeochemical processes in an aquifer system.</title>
        <authorList>
            <person name="Anantharaman K."/>
            <person name="Brown C.T."/>
            <person name="Hug L.A."/>
            <person name="Sharon I."/>
            <person name="Castelle C.J."/>
            <person name="Probst A.J."/>
            <person name="Thomas B.C."/>
            <person name="Singh A."/>
            <person name="Wilkins M.J."/>
            <person name="Karaoz U."/>
            <person name="Brodie E.L."/>
            <person name="Williams K.H."/>
            <person name="Hubbard S.S."/>
            <person name="Banfield J.F."/>
        </authorList>
    </citation>
    <scope>NUCLEOTIDE SEQUENCE [LARGE SCALE GENOMIC DNA]</scope>
</reference>
<gene>
    <name evidence="2" type="ORF">A2400_02125</name>
</gene>
<dbReference type="EMBL" id="MEUN01000096">
    <property type="protein sequence ID" value="OGC44020.1"/>
    <property type="molecule type" value="Genomic_DNA"/>
</dbReference>
<comment type="caution">
    <text evidence="2">The sequence shown here is derived from an EMBL/GenBank/DDBJ whole genome shotgun (WGS) entry which is preliminary data.</text>
</comment>
<feature type="transmembrane region" description="Helical" evidence="1">
    <location>
        <begin position="203"/>
        <end position="221"/>
    </location>
</feature>
<accession>A0A1F4UGU0</accession>
<sequence length="275" mass="31162">MTNERVVNKREDSVKRGKLIALSFLIALSVFVQTIMKIEDQSILRTVITSLIYLVMTFLGLIWAFNFQVKIRSLPFLLHSSLFVMSEYLFIQLFFAQKFNRIYEGILLLILVGLIFVGTYVSFLMSNVFNVNLYKSIPLVHVGRTTSYIISTLTIFFVIFGLLSLQLPVYLLLPLILTIAVFLSFIHLKNLGYEGLLLSRKTLLVSVLVFFMFLGSFLAGIVHELSAIVPTVGYFAGVGIANIKGDKTIFNWEIILYTFALIAVILLNLFLNVFA</sequence>
<feature type="transmembrane region" description="Helical" evidence="1">
    <location>
        <begin position="42"/>
        <end position="64"/>
    </location>
</feature>
<feature type="transmembrane region" description="Helical" evidence="1">
    <location>
        <begin position="171"/>
        <end position="191"/>
    </location>
</feature>
<feature type="transmembrane region" description="Helical" evidence="1">
    <location>
        <begin position="19"/>
        <end position="36"/>
    </location>
</feature>
<dbReference type="AlphaFoldDB" id="A0A1F4UGU0"/>
<evidence type="ECO:0000313" key="3">
    <source>
        <dbReference type="Proteomes" id="UP000177434"/>
    </source>
</evidence>
<organism evidence="2 3">
    <name type="scientific">candidate division WS6 bacterium RIFOXYB1_FULL_33_14</name>
    <dbReference type="NCBI Taxonomy" id="1817896"/>
    <lineage>
        <taxon>Bacteria</taxon>
        <taxon>Candidatus Dojkabacteria</taxon>
    </lineage>
</organism>
<keyword evidence="1" id="KW-0472">Membrane</keyword>
<evidence type="ECO:0000256" key="1">
    <source>
        <dbReference type="SAM" id="Phobius"/>
    </source>
</evidence>
<feature type="transmembrane region" description="Helical" evidence="1">
    <location>
        <begin position="102"/>
        <end position="125"/>
    </location>
</feature>
<feature type="transmembrane region" description="Helical" evidence="1">
    <location>
        <begin position="255"/>
        <end position="274"/>
    </location>
</feature>
<feature type="transmembrane region" description="Helical" evidence="1">
    <location>
        <begin position="76"/>
        <end position="96"/>
    </location>
</feature>
<protein>
    <submittedName>
        <fullName evidence="2">Uncharacterized protein</fullName>
    </submittedName>
</protein>
<dbReference type="Proteomes" id="UP000177434">
    <property type="component" value="Unassembled WGS sequence"/>
</dbReference>
<name>A0A1F4UGU0_9BACT</name>
<feature type="transmembrane region" description="Helical" evidence="1">
    <location>
        <begin position="146"/>
        <end position="165"/>
    </location>
</feature>
<keyword evidence="1" id="KW-0812">Transmembrane</keyword>
<evidence type="ECO:0000313" key="2">
    <source>
        <dbReference type="EMBL" id="OGC44020.1"/>
    </source>
</evidence>